<dbReference type="GO" id="GO:1903425">
    <property type="term" value="F:fluoride transmembrane transporter activity"/>
    <property type="evidence" value="ECO:0007669"/>
    <property type="project" value="TreeGrafter"/>
</dbReference>
<dbReference type="PANTHER" id="PTHR28259">
    <property type="entry name" value="FLUORIDE EXPORT PROTEIN 1-RELATED"/>
    <property type="match status" value="1"/>
</dbReference>
<comment type="catalytic activity">
    <reaction evidence="7">
        <text>fluoride(in) = fluoride(out)</text>
        <dbReference type="Rhea" id="RHEA:76159"/>
        <dbReference type="ChEBI" id="CHEBI:17051"/>
    </reaction>
    <physiologicalReaction direction="left-to-right" evidence="7">
        <dbReference type="Rhea" id="RHEA:76160"/>
    </physiologicalReaction>
</comment>
<reference evidence="9" key="1">
    <citation type="submission" date="2018-05" db="EMBL/GenBank/DDBJ databases">
        <authorList>
            <person name="Lanie J.A."/>
            <person name="Ng W.-L."/>
            <person name="Kazmierczak K.M."/>
            <person name="Andrzejewski T.M."/>
            <person name="Davidsen T.M."/>
            <person name="Wayne K.J."/>
            <person name="Tettelin H."/>
            <person name="Glass J.I."/>
            <person name="Rusch D."/>
            <person name="Podicherti R."/>
            <person name="Tsui H.-C.T."/>
            <person name="Winkler M.E."/>
        </authorList>
    </citation>
    <scope>NUCLEOTIDE SEQUENCE</scope>
</reference>
<proteinExistence type="inferred from homology"/>
<dbReference type="Pfam" id="PF02537">
    <property type="entry name" value="CRCB"/>
    <property type="match status" value="1"/>
</dbReference>
<feature type="transmembrane region" description="Helical" evidence="8">
    <location>
        <begin position="66"/>
        <end position="84"/>
    </location>
</feature>
<feature type="non-terminal residue" evidence="9">
    <location>
        <position position="118"/>
    </location>
</feature>
<evidence type="ECO:0000313" key="9">
    <source>
        <dbReference type="EMBL" id="SVE12341.1"/>
    </source>
</evidence>
<evidence type="ECO:0000256" key="1">
    <source>
        <dbReference type="ARBA" id="ARBA00004651"/>
    </source>
</evidence>
<evidence type="ECO:0000256" key="8">
    <source>
        <dbReference type="SAM" id="Phobius"/>
    </source>
</evidence>
<dbReference type="NCBIfam" id="TIGR00494">
    <property type="entry name" value="crcB"/>
    <property type="match status" value="1"/>
</dbReference>
<keyword evidence="4 8" id="KW-1133">Transmembrane helix</keyword>
<keyword evidence="3 8" id="KW-0812">Transmembrane</keyword>
<keyword evidence="5 8" id="KW-0472">Membrane</keyword>
<evidence type="ECO:0000256" key="6">
    <source>
        <dbReference type="ARBA" id="ARBA00035120"/>
    </source>
</evidence>
<dbReference type="HAMAP" id="MF_00454">
    <property type="entry name" value="FluC"/>
    <property type="match status" value="1"/>
</dbReference>
<gene>
    <name evidence="9" type="ORF">METZ01_LOCUS465195</name>
</gene>
<evidence type="ECO:0000256" key="4">
    <source>
        <dbReference type="ARBA" id="ARBA00022989"/>
    </source>
</evidence>
<dbReference type="EMBL" id="UINC01195668">
    <property type="protein sequence ID" value="SVE12341.1"/>
    <property type="molecule type" value="Genomic_DNA"/>
</dbReference>
<dbReference type="AlphaFoldDB" id="A0A383AXM1"/>
<accession>A0A383AXM1</accession>
<organism evidence="9">
    <name type="scientific">marine metagenome</name>
    <dbReference type="NCBI Taxonomy" id="408172"/>
    <lineage>
        <taxon>unclassified sequences</taxon>
        <taxon>metagenomes</taxon>
        <taxon>ecological metagenomes</taxon>
    </lineage>
</organism>
<name>A0A383AXM1_9ZZZZ</name>
<comment type="similarity">
    <text evidence="6">Belongs to the fluoride channel Fluc/FEX (TC 1.A.43) family.</text>
</comment>
<evidence type="ECO:0000256" key="5">
    <source>
        <dbReference type="ARBA" id="ARBA00023136"/>
    </source>
</evidence>
<keyword evidence="2" id="KW-1003">Cell membrane</keyword>
<feature type="transmembrane region" description="Helical" evidence="8">
    <location>
        <begin position="34"/>
        <end position="54"/>
    </location>
</feature>
<evidence type="ECO:0008006" key="10">
    <source>
        <dbReference type="Google" id="ProtNLM"/>
    </source>
</evidence>
<feature type="transmembrane region" description="Helical" evidence="8">
    <location>
        <begin position="96"/>
        <end position="115"/>
    </location>
</feature>
<comment type="subcellular location">
    <subcellularLocation>
        <location evidence="1">Cell membrane</location>
        <topology evidence="1">Multi-pass membrane protein</topology>
    </subcellularLocation>
</comment>
<evidence type="ECO:0000256" key="7">
    <source>
        <dbReference type="ARBA" id="ARBA00035585"/>
    </source>
</evidence>
<dbReference type="InterPro" id="IPR003691">
    <property type="entry name" value="FluC"/>
</dbReference>
<dbReference type="PANTHER" id="PTHR28259:SF1">
    <property type="entry name" value="FLUORIDE EXPORT PROTEIN 1-RELATED"/>
    <property type="match status" value="1"/>
</dbReference>
<dbReference type="GO" id="GO:0005886">
    <property type="term" value="C:plasma membrane"/>
    <property type="evidence" value="ECO:0007669"/>
    <property type="project" value="UniProtKB-SubCell"/>
</dbReference>
<evidence type="ECO:0000256" key="2">
    <source>
        <dbReference type="ARBA" id="ARBA00022475"/>
    </source>
</evidence>
<evidence type="ECO:0000256" key="3">
    <source>
        <dbReference type="ARBA" id="ARBA00022692"/>
    </source>
</evidence>
<sequence>MVKDLITVGLGGALGAMARYLVGQLAQRLLGTGFPWGTLAANISGCFLIGIAYGLLQTAEASTPRLFIIVGVLGGFTTFSAFGYETLDLLKENGAGPAAANVGLQIAAGLSAVWLGQA</sequence>
<protein>
    <recommendedName>
        <fullName evidence="10">Fluoride ion transporter CrcB</fullName>
    </recommendedName>
</protein>